<keyword evidence="4" id="KW-1003">Cell membrane</keyword>
<keyword evidence="5 12" id="KW-0812">Transmembrane</keyword>
<evidence type="ECO:0000256" key="4">
    <source>
        <dbReference type="ARBA" id="ARBA00022475"/>
    </source>
</evidence>
<accession>A0ABU1AFR4</accession>
<feature type="transmembrane region" description="Helical" evidence="12">
    <location>
        <begin position="274"/>
        <end position="295"/>
    </location>
</feature>
<name>A0ABU1AFR4_9BACT</name>
<feature type="transmembrane region" description="Helical" evidence="12">
    <location>
        <begin position="195"/>
        <end position="215"/>
    </location>
</feature>
<feature type="transmembrane region" description="Helical" evidence="12">
    <location>
        <begin position="45"/>
        <end position="65"/>
    </location>
</feature>
<evidence type="ECO:0000256" key="12">
    <source>
        <dbReference type="SAM" id="Phobius"/>
    </source>
</evidence>
<keyword evidence="10" id="KW-0739">Sodium transport</keyword>
<evidence type="ECO:0000256" key="8">
    <source>
        <dbReference type="ARBA" id="ARBA00023065"/>
    </source>
</evidence>
<feature type="transmembrane region" description="Helical" evidence="12">
    <location>
        <begin position="235"/>
        <end position="253"/>
    </location>
</feature>
<evidence type="ECO:0000256" key="7">
    <source>
        <dbReference type="ARBA" id="ARBA00023053"/>
    </source>
</evidence>
<comment type="similarity">
    <text evidence="2 11">Belongs to the sodium:solute symporter (SSF) (TC 2.A.21) family.</text>
</comment>
<protein>
    <submittedName>
        <fullName evidence="13">Na+:solute symporter</fullName>
    </submittedName>
</protein>
<dbReference type="PANTHER" id="PTHR42985:SF40">
    <property type="entry name" value="LD47995P-RELATED"/>
    <property type="match status" value="1"/>
</dbReference>
<evidence type="ECO:0000256" key="3">
    <source>
        <dbReference type="ARBA" id="ARBA00022448"/>
    </source>
</evidence>
<feature type="transmembrane region" description="Helical" evidence="12">
    <location>
        <begin position="164"/>
        <end position="188"/>
    </location>
</feature>
<feature type="transmembrane region" description="Helical" evidence="12">
    <location>
        <begin position="71"/>
        <end position="92"/>
    </location>
</feature>
<sequence>MLSIDYFVLAIYLAGIFGVGLFLSSKNKSSTDMFAAGGESPWWTSGLSSFMTMFSAGTFVVWGGIAYQHGLVAVVINLCYGVAALLVGFFVAGHWKRIGVKTPAEFIELRFGASAVQFYTWAMMIFRIVGVAVSLYSLSIVLVAMMPLADGNPLQDPTTGNLSLMWAIVIFGGIVVIYTMAGGLWAVLMTDVLQFIVLNLAVLFIVPLAFGQVGGVSAFLEKAPEGFFALTSDKYTMFFLVGWVVIHFFMIGAEWAFAQRFICVSSEKDAKKSCFLFGGLYLCSPILWLLPPMIYRTMDPNADPQEAYILACRAVLPAGMVGLMVAAMFSATASMVSSQLNVFAGVLTDEIYRRVFRPSSSEKHLVNVGRLFTIALGAVLIAVSLLIPYLGGAEKVVVAITSLMVGPLLAPTIWGLFSRRIGIRAIWMTVAISFILGLILKLGLGTNGWLLSGSTIALAEWIQANGTTVDLIIGVLIPVSILTTMHYWRGETSIGWIRVQKQVSDVIAAGKVTEASALPAIIVGGCLLVCALLMFGLIPFNESGHGILAVFGAVLLCISGSIFLFIKTQKRRTLE</sequence>
<feature type="transmembrane region" description="Helical" evidence="12">
    <location>
        <begin position="471"/>
        <end position="488"/>
    </location>
</feature>
<dbReference type="PROSITE" id="PS50283">
    <property type="entry name" value="NA_SOLUT_SYMP_3"/>
    <property type="match status" value="1"/>
</dbReference>
<dbReference type="InterPro" id="IPR051163">
    <property type="entry name" value="Sodium:Solute_Symporter_SSF"/>
</dbReference>
<feature type="transmembrane region" description="Helical" evidence="12">
    <location>
        <begin position="371"/>
        <end position="390"/>
    </location>
</feature>
<comment type="subcellular location">
    <subcellularLocation>
        <location evidence="1">Cell membrane</location>
        <topology evidence="1">Multi-pass membrane protein</topology>
    </subcellularLocation>
</comment>
<keyword evidence="8" id="KW-0406">Ion transport</keyword>
<gene>
    <name evidence="13" type="ORF">QEH59_04330</name>
</gene>
<dbReference type="PANTHER" id="PTHR42985">
    <property type="entry name" value="SODIUM-COUPLED MONOCARBOXYLATE TRANSPORTER"/>
    <property type="match status" value="1"/>
</dbReference>
<evidence type="ECO:0000256" key="10">
    <source>
        <dbReference type="ARBA" id="ARBA00023201"/>
    </source>
</evidence>
<evidence type="ECO:0000256" key="2">
    <source>
        <dbReference type="ARBA" id="ARBA00006434"/>
    </source>
</evidence>
<organism evidence="13 14">
    <name type="scientific">Thalassobacterium sedimentorum</name>
    <dbReference type="NCBI Taxonomy" id="3041258"/>
    <lineage>
        <taxon>Bacteria</taxon>
        <taxon>Pseudomonadati</taxon>
        <taxon>Verrucomicrobiota</taxon>
        <taxon>Opitutia</taxon>
        <taxon>Puniceicoccales</taxon>
        <taxon>Coraliomargaritaceae</taxon>
        <taxon>Thalassobacterium</taxon>
    </lineage>
</organism>
<keyword evidence="6 12" id="KW-1133">Transmembrane helix</keyword>
<dbReference type="Gene3D" id="1.20.1730.10">
    <property type="entry name" value="Sodium/glucose cotransporter"/>
    <property type="match status" value="1"/>
</dbReference>
<evidence type="ECO:0000256" key="5">
    <source>
        <dbReference type="ARBA" id="ARBA00022692"/>
    </source>
</evidence>
<dbReference type="CDD" id="cd11477">
    <property type="entry name" value="SLC5sbd_u1"/>
    <property type="match status" value="1"/>
</dbReference>
<keyword evidence="9 12" id="KW-0472">Membrane</keyword>
<dbReference type="Proteomes" id="UP001243717">
    <property type="component" value="Unassembled WGS sequence"/>
</dbReference>
<feature type="transmembrane region" description="Helical" evidence="12">
    <location>
        <begin position="396"/>
        <end position="417"/>
    </location>
</feature>
<evidence type="ECO:0000256" key="1">
    <source>
        <dbReference type="ARBA" id="ARBA00004651"/>
    </source>
</evidence>
<comment type="caution">
    <text evidence="13">The sequence shown here is derived from an EMBL/GenBank/DDBJ whole genome shotgun (WGS) entry which is preliminary data.</text>
</comment>
<evidence type="ECO:0000256" key="6">
    <source>
        <dbReference type="ARBA" id="ARBA00022989"/>
    </source>
</evidence>
<keyword evidence="3" id="KW-0813">Transport</keyword>
<feature type="transmembrane region" description="Helical" evidence="12">
    <location>
        <begin position="429"/>
        <end position="451"/>
    </location>
</feature>
<keyword evidence="14" id="KW-1185">Reference proteome</keyword>
<evidence type="ECO:0000256" key="9">
    <source>
        <dbReference type="ARBA" id="ARBA00023136"/>
    </source>
</evidence>
<dbReference type="InterPro" id="IPR001734">
    <property type="entry name" value="Na/solute_symporter"/>
</dbReference>
<evidence type="ECO:0000313" key="14">
    <source>
        <dbReference type="Proteomes" id="UP001243717"/>
    </source>
</evidence>
<reference evidence="13 14" key="1">
    <citation type="submission" date="2023-04" db="EMBL/GenBank/DDBJ databases">
        <title>A novel bacteria isolated from coastal sediment.</title>
        <authorList>
            <person name="Liu X.-J."/>
            <person name="Du Z.-J."/>
        </authorList>
    </citation>
    <scope>NUCLEOTIDE SEQUENCE [LARGE SCALE GENOMIC DNA]</scope>
    <source>
        <strain evidence="13 14">SDUM461004</strain>
    </source>
</reference>
<feature type="transmembrane region" description="Helical" evidence="12">
    <location>
        <begin position="6"/>
        <end position="24"/>
    </location>
</feature>
<keyword evidence="7" id="KW-0915">Sodium</keyword>
<dbReference type="Pfam" id="PF00474">
    <property type="entry name" value="SSF"/>
    <property type="match status" value="1"/>
</dbReference>
<feature type="transmembrane region" description="Helical" evidence="12">
    <location>
        <begin position="546"/>
        <end position="566"/>
    </location>
</feature>
<dbReference type="InterPro" id="IPR038377">
    <property type="entry name" value="Na/Glc_symporter_sf"/>
</dbReference>
<dbReference type="EMBL" id="JARXIC010000005">
    <property type="protein sequence ID" value="MDQ8193636.1"/>
    <property type="molecule type" value="Genomic_DNA"/>
</dbReference>
<evidence type="ECO:0000313" key="13">
    <source>
        <dbReference type="EMBL" id="MDQ8193636.1"/>
    </source>
</evidence>
<feature type="transmembrane region" description="Helical" evidence="12">
    <location>
        <begin position="517"/>
        <end position="540"/>
    </location>
</feature>
<feature type="transmembrane region" description="Helical" evidence="12">
    <location>
        <begin position="118"/>
        <end position="144"/>
    </location>
</feature>
<evidence type="ECO:0000256" key="11">
    <source>
        <dbReference type="RuleBase" id="RU362091"/>
    </source>
</evidence>
<proteinExistence type="inferred from homology"/>